<evidence type="ECO:0000313" key="3">
    <source>
        <dbReference type="EMBL" id="MFG1701664.1"/>
    </source>
</evidence>
<reference evidence="3 4" key="1">
    <citation type="submission" date="2024-10" db="EMBL/GenBank/DDBJ databases">
        <authorList>
            <person name="Topkara A.R."/>
            <person name="Saygin H."/>
        </authorList>
    </citation>
    <scope>NUCLEOTIDE SEQUENCE [LARGE SCALE GENOMIC DNA]</scope>
    <source>
        <strain evidence="3 4">M3C6</strain>
    </source>
</reference>
<sequence>MPHGDDLDERFNALVSQIDAEEQRRMRADAKRGARERRTDRSDARLSTAARPETGPPRRVGRAWLAMATITALIAAAGVVVMFRPDLLAPSGAVPEETTPVVAMAEETTPVVAAPAEVVSPFAGSPAEDYADGIDGFVLPEAKALGGLSKKDVAKGLERTRELLAAAYLDKKTLLGGDPDAFAKLLDREQRDWFRDDLDDSKEPNRPMVNSFAPKTAELTTEVIKVRGQATLGTFREDGLRGVEVKLNHLVVYAVHRPGQPATTVRLVTHPTGSVQLYRESGRLVVWVDGWGASATPARCDVEDGFIHPYYEDSPEDKVGATGPPSDPYVLDDEPSSDDGCEASQGT</sequence>
<feature type="region of interest" description="Disordered" evidence="1">
    <location>
        <begin position="311"/>
        <end position="347"/>
    </location>
</feature>
<keyword evidence="2" id="KW-0812">Transmembrane</keyword>
<name>A0ABW7A672_9ACTN</name>
<evidence type="ECO:0000313" key="4">
    <source>
        <dbReference type="Proteomes" id="UP001603978"/>
    </source>
</evidence>
<keyword evidence="2" id="KW-0472">Membrane</keyword>
<evidence type="ECO:0000256" key="1">
    <source>
        <dbReference type="SAM" id="MobiDB-lite"/>
    </source>
</evidence>
<gene>
    <name evidence="3" type="ORF">ACFLIM_00600</name>
</gene>
<accession>A0ABW7A672</accession>
<protein>
    <submittedName>
        <fullName evidence="3">Uncharacterized protein</fullName>
    </submittedName>
</protein>
<comment type="caution">
    <text evidence="3">The sequence shown here is derived from an EMBL/GenBank/DDBJ whole genome shotgun (WGS) entry which is preliminary data.</text>
</comment>
<dbReference type="RefSeq" id="WP_393160672.1">
    <property type="nucleotide sequence ID" value="NZ_JBICRM010000001.1"/>
</dbReference>
<organism evidence="3 4">
    <name type="scientific">Nonomuraea marmarensis</name>
    <dbReference type="NCBI Taxonomy" id="3351344"/>
    <lineage>
        <taxon>Bacteria</taxon>
        <taxon>Bacillati</taxon>
        <taxon>Actinomycetota</taxon>
        <taxon>Actinomycetes</taxon>
        <taxon>Streptosporangiales</taxon>
        <taxon>Streptosporangiaceae</taxon>
        <taxon>Nonomuraea</taxon>
    </lineage>
</organism>
<proteinExistence type="predicted"/>
<dbReference type="EMBL" id="JBICRM010000001">
    <property type="protein sequence ID" value="MFG1701664.1"/>
    <property type="molecule type" value="Genomic_DNA"/>
</dbReference>
<feature type="transmembrane region" description="Helical" evidence="2">
    <location>
        <begin position="63"/>
        <end position="83"/>
    </location>
</feature>
<feature type="region of interest" description="Disordered" evidence="1">
    <location>
        <begin position="16"/>
        <end position="58"/>
    </location>
</feature>
<keyword evidence="4" id="KW-1185">Reference proteome</keyword>
<feature type="compositionally biased region" description="Basic and acidic residues" evidence="1">
    <location>
        <begin position="21"/>
        <end position="44"/>
    </location>
</feature>
<keyword evidence="2" id="KW-1133">Transmembrane helix</keyword>
<feature type="compositionally biased region" description="Acidic residues" evidence="1">
    <location>
        <begin position="330"/>
        <end position="341"/>
    </location>
</feature>
<evidence type="ECO:0000256" key="2">
    <source>
        <dbReference type="SAM" id="Phobius"/>
    </source>
</evidence>
<dbReference type="Proteomes" id="UP001603978">
    <property type="component" value="Unassembled WGS sequence"/>
</dbReference>